<reference evidence="1" key="1">
    <citation type="journal article" date="2020" name="mSystems">
        <title>Genome- and Community-Level Interaction Insights into Carbon Utilization and Element Cycling Functions of Hydrothermarchaeota in Hydrothermal Sediment.</title>
        <authorList>
            <person name="Zhou Z."/>
            <person name="Liu Y."/>
            <person name="Xu W."/>
            <person name="Pan J."/>
            <person name="Luo Z.H."/>
            <person name="Li M."/>
        </authorList>
    </citation>
    <scope>NUCLEOTIDE SEQUENCE [LARGE SCALE GENOMIC DNA]</scope>
    <source>
        <strain evidence="1">SpSt-503</strain>
    </source>
</reference>
<dbReference type="EMBL" id="DSVL01000110">
    <property type="protein sequence ID" value="HFH28575.1"/>
    <property type="molecule type" value="Genomic_DNA"/>
</dbReference>
<accession>A0A7C3EF42</accession>
<evidence type="ECO:0000313" key="1">
    <source>
        <dbReference type="EMBL" id="HFH28575.1"/>
    </source>
</evidence>
<comment type="caution">
    <text evidence="1">The sequence shown here is derived from an EMBL/GenBank/DDBJ whole genome shotgun (WGS) entry which is preliminary data.</text>
</comment>
<gene>
    <name evidence="1" type="ORF">ENS59_03565</name>
</gene>
<sequence>MSLPLRLALRYHPLFLELGRHITKRTWGALRGAEVQGTVRDPSQASDLIALFCYILGVPEHQTSSVQGSVIHVVLLYPTCALQLLFTVVPSVTVNPSLWGSLSFASDEMVEFRFGQECFIAHGSEDGRFYHISLPEGDPELYRALDREGHVLSQELERAVEDFIQSLTL</sequence>
<name>A0A7C3EF42_9SPIR</name>
<organism evidence="1">
    <name type="scientific">Gracilinema caldarium</name>
    <dbReference type="NCBI Taxonomy" id="215591"/>
    <lineage>
        <taxon>Bacteria</taxon>
        <taxon>Pseudomonadati</taxon>
        <taxon>Spirochaetota</taxon>
        <taxon>Spirochaetia</taxon>
        <taxon>Spirochaetales</taxon>
        <taxon>Breznakiellaceae</taxon>
        <taxon>Gracilinema</taxon>
    </lineage>
</organism>
<protein>
    <submittedName>
        <fullName evidence="1">Uncharacterized protein</fullName>
    </submittedName>
</protein>
<proteinExistence type="predicted"/>
<dbReference type="AlphaFoldDB" id="A0A7C3EF42"/>